<dbReference type="AlphaFoldDB" id="A0A1H2Y850"/>
<keyword evidence="2" id="KW-1185">Reference proteome</keyword>
<dbReference type="OrthoDB" id="7054664at2"/>
<dbReference type="Proteomes" id="UP000182771">
    <property type="component" value="Unassembled WGS sequence"/>
</dbReference>
<sequence length="222" mass="25596">MQRIVFLFLLISQCTFGQFFVVKDKDGYVNIREKESVKSKILGTLPNNKLVYIFHADEDISKWHYIDKGYIHNSRLKPTYAFLSIKKEKESDNAITFSGMGIHVELTAQKYDKKKHVFTKENKGDHYEYKIDGKPFEGTDGSEPETEYKNFVVSIKGKQVTIPKSAYSDMYVPAFSETSVYYDKEDDIIYIEAQNGTGAGGYDVCWQIVKGVYKTREVGYFN</sequence>
<evidence type="ECO:0008006" key="3">
    <source>
        <dbReference type="Google" id="ProtNLM"/>
    </source>
</evidence>
<organism evidence="1 2">
    <name type="scientific">Capnocytophaga granulosa</name>
    <dbReference type="NCBI Taxonomy" id="45242"/>
    <lineage>
        <taxon>Bacteria</taxon>
        <taxon>Pseudomonadati</taxon>
        <taxon>Bacteroidota</taxon>
        <taxon>Flavobacteriia</taxon>
        <taxon>Flavobacteriales</taxon>
        <taxon>Flavobacteriaceae</taxon>
        <taxon>Capnocytophaga</taxon>
    </lineage>
</organism>
<accession>A0A1H2Y850</accession>
<dbReference type="RefSeq" id="WP_016419266.1">
    <property type="nucleotide sequence ID" value="NZ_FNND01000006.1"/>
</dbReference>
<proteinExistence type="predicted"/>
<dbReference type="Gene3D" id="2.30.30.40">
    <property type="entry name" value="SH3 Domains"/>
    <property type="match status" value="1"/>
</dbReference>
<gene>
    <name evidence="1" type="ORF">SAMN05444420_106128</name>
</gene>
<comment type="caution">
    <text evidence="1">The sequence shown here is derived from an EMBL/GenBank/DDBJ whole genome shotgun (WGS) entry which is preliminary data.</text>
</comment>
<name>A0A1H2Y850_9FLAO</name>
<dbReference type="EMBL" id="FNND01000006">
    <property type="protein sequence ID" value="SDX00844.1"/>
    <property type="molecule type" value="Genomic_DNA"/>
</dbReference>
<protein>
    <recommendedName>
        <fullName evidence="3">SH3 domain-containing protein</fullName>
    </recommendedName>
</protein>
<reference evidence="1 2" key="1">
    <citation type="submission" date="2016-10" db="EMBL/GenBank/DDBJ databases">
        <authorList>
            <person name="Varghese N."/>
            <person name="Submissions S."/>
        </authorList>
    </citation>
    <scope>NUCLEOTIDE SEQUENCE [LARGE SCALE GENOMIC DNA]</scope>
    <source>
        <strain evidence="1 2">DSM 11449</strain>
    </source>
</reference>
<evidence type="ECO:0000313" key="1">
    <source>
        <dbReference type="EMBL" id="SDX00844.1"/>
    </source>
</evidence>
<evidence type="ECO:0000313" key="2">
    <source>
        <dbReference type="Proteomes" id="UP000182771"/>
    </source>
</evidence>
<dbReference type="GeneID" id="85018202"/>